<dbReference type="InterPro" id="IPR026265">
    <property type="entry name" value="LptC"/>
</dbReference>
<dbReference type="Gene3D" id="2.60.450.10">
    <property type="entry name" value="Lipopolysaccharide (LPS) transport protein A like domain"/>
    <property type="match status" value="1"/>
</dbReference>
<keyword evidence="4" id="KW-1185">Reference proteome</keyword>
<evidence type="ECO:0000313" key="3">
    <source>
        <dbReference type="EMBL" id="SDC71014.1"/>
    </source>
</evidence>
<organism evidence="3 4">
    <name type="scientific">Algoriphagus faecimaris</name>
    <dbReference type="NCBI Taxonomy" id="686796"/>
    <lineage>
        <taxon>Bacteria</taxon>
        <taxon>Pseudomonadati</taxon>
        <taxon>Bacteroidota</taxon>
        <taxon>Cytophagia</taxon>
        <taxon>Cytophagales</taxon>
        <taxon>Cyclobacteriaceae</taxon>
        <taxon>Algoriphagus</taxon>
    </lineage>
</organism>
<dbReference type="AlphaFoldDB" id="A0A1G6NUJ3"/>
<dbReference type="Pfam" id="PF08139">
    <property type="entry name" value="LPAM_1"/>
    <property type="match status" value="1"/>
</dbReference>
<dbReference type="GO" id="GO:0015221">
    <property type="term" value="F:lipopolysaccharide transmembrane transporter activity"/>
    <property type="evidence" value="ECO:0007669"/>
    <property type="project" value="InterPro"/>
</dbReference>
<evidence type="ECO:0000313" key="4">
    <source>
        <dbReference type="Proteomes" id="UP000199060"/>
    </source>
</evidence>
<dbReference type="InterPro" id="IPR012640">
    <property type="entry name" value="Membr_lipoprot_lipid_attach_CS"/>
</dbReference>
<evidence type="ECO:0000256" key="1">
    <source>
        <dbReference type="ARBA" id="ARBA00017922"/>
    </source>
</evidence>
<keyword evidence="2" id="KW-0732">Signal</keyword>
<dbReference type="InterPro" id="IPR010664">
    <property type="entry name" value="LipoPS_assembly_LptC-rel"/>
</dbReference>
<name>A0A1G6NUJ3_9BACT</name>
<dbReference type="NCBIfam" id="TIGR04409">
    <property type="entry name" value="LptC_YrbK"/>
    <property type="match status" value="1"/>
</dbReference>
<sequence>MAASFVLSVAVFSYYICSLMRKILLALVAIAMLASCREDVDANALQVYEGPVNIGVNIHVVHSDSAIVRSEIRAARQLEYLNGNMEFPDGILIEFYNVDGTLGTTLKADRGYFDKEKNLYRGEGNVQVDNNEEDQHLQSEELFWDPTKKLIYTDTFVTIRDNEVLLNGTGMVADESFTNYSMKNIRDSRTILPGEDL</sequence>
<gene>
    <name evidence="3" type="ORF">SAMN04488104_100464</name>
</gene>
<proteinExistence type="predicted"/>
<dbReference type="Proteomes" id="UP000199060">
    <property type="component" value="Unassembled WGS sequence"/>
</dbReference>
<accession>A0A1G6NUJ3</accession>
<dbReference type="EMBL" id="FNAC01000004">
    <property type="protein sequence ID" value="SDC71014.1"/>
    <property type="molecule type" value="Genomic_DNA"/>
</dbReference>
<protein>
    <recommendedName>
        <fullName evidence="1">Type IV secretion system putative lipoprotein virB7</fullName>
    </recommendedName>
</protein>
<reference evidence="4" key="1">
    <citation type="submission" date="2016-10" db="EMBL/GenBank/DDBJ databases">
        <authorList>
            <person name="Varghese N."/>
            <person name="Submissions S."/>
        </authorList>
    </citation>
    <scope>NUCLEOTIDE SEQUENCE [LARGE SCALE GENOMIC DNA]</scope>
    <source>
        <strain evidence="4">DSM 23095</strain>
    </source>
</reference>
<evidence type="ECO:0000256" key="2">
    <source>
        <dbReference type="ARBA" id="ARBA00022729"/>
    </source>
</evidence>
<dbReference type="GO" id="GO:0005886">
    <property type="term" value="C:plasma membrane"/>
    <property type="evidence" value="ECO:0007669"/>
    <property type="project" value="InterPro"/>
</dbReference>
<dbReference type="STRING" id="686796.SAMN04488104_100464"/>
<dbReference type="Pfam" id="PF06835">
    <property type="entry name" value="LptC"/>
    <property type="match status" value="1"/>
</dbReference>